<dbReference type="InterPro" id="IPR002942">
    <property type="entry name" value="S4_RNA-bd"/>
</dbReference>
<dbReference type="Gene3D" id="3.30.2350.10">
    <property type="entry name" value="Pseudouridine synthase"/>
    <property type="match status" value="1"/>
</dbReference>
<dbReference type="SMART" id="SM00363">
    <property type="entry name" value="S4"/>
    <property type="match status" value="1"/>
</dbReference>
<dbReference type="KEGG" id="skn:SKUN_00663"/>
<dbReference type="Proteomes" id="UP000062963">
    <property type="component" value="Chromosome"/>
</dbReference>
<dbReference type="Gene3D" id="3.10.290.10">
    <property type="entry name" value="RNA-binding S4 domain"/>
    <property type="match status" value="1"/>
</dbReference>
<dbReference type="PROSITE" id="PS50889">
    <property type="entry name" value="S4"/>
    <property type="match status" value="1"/>
</dbReference>
<sequence>MNQMIKINFTVYLSARIDKILTNYFKTNTTPFSRTKIQALIKQEKVQVNGQVVSANYVSQIGDHVRIEFPNPKASELIPMPIPLTILYEDSYLMVIDKPNNLVVHPAPGHQNDTLVNALLARRVQWSTASGEQRPGIVHRIDRQTTGTLIIAKNDVVHHQLQQQIQTKQLQRRYLALVHGQIIENRAKIDAPIGRAPNNRKKMTVTVKNSKKAVTNIIVIERFNDYTYIECELESGRTHQIRVHLKYINHPIVGDPLYSTAADKKESFGQYLHAYQLIFIHPVTKETLTITAALPQEFEQRLAILHAKG</sequence>
<protein>
    <recommendedName>
        <fullName evidence="6">Pseudouridine synthase</fullName>
        <ecNumber evidence="6">5.4.99.-</ecNumber>
    </recommendedName>
</protein>
<dbReference type="InterPro" id="IPR006225">
    <property type="entry name" value="PsdUridine_synth_RluC/D"/>
</dbReference>
<dbReference type="PANTHER" id="PTHR21600">
    <property type="entry name" value="MITOCHONDRIAL RNA PSEUDOURIDINE SYNTHASE"/>
    <property type="match status" value="1"/>
</dbReference>
<dbReference type="STRING" id="273035.SKUN_00663"/>
<dbReference type="GO" id="GO:0000455">
    <property type="term" value="P:enzyme-directed rRNA pseudouridine synthesis"/>
    <property type="evidence" value="ECO:0007669"/>
    <property type="project" value="UniProtKB-ARBA"/>
</dbReference>
<evidence type="ECO:0000256" key="4">
    <source>
        <dbReference type="PIRSR" id="PIRSR606225-1"/>
    </source>
</evidence>
<evidence type="ECO:0000259" key="7">
    <source>
        <dbReference type="SMART" id="SM00363"/>
    </source>
</evidence>
<keyword evidence="3 6" id="KW-0413">Isomerase</keyword>
<evidence type="ECO:0000256" key="6">
    <source>
        <dbReference type="RuleBase" id="RU362028"/>
    </source>
</evidence>
<accession>A0A0K2JH39</accession>
<reference evidence="8 9" key="1">
    <citation type="journal article" date="2015" name="Genome Announc.">
        <title>Complete Genome Sequence of Spiroplasma kunkelii Strain CR2-3x, Causal Agent of Corn Stunt Disease in Zea mays L.</title>
        <authorList>
            <person name="Davis R.E."/>
            <person name="Shao J."/>
            <person name="Dally E.L."/>
            <person name="Zhao Y."/>
            <person name="Gasparich G.E."/>
            <person name="Gaynor B.J."/>
            <person name="Athey J.C."/>
            <person name="Harrison N.A."/>
            <person name="Donofrio N."/>
        </authorList>
    </citation>
    <scope>NUCLEOTIDE SEQUENCE [LARGE SCALE GENOMIC DNA]</scope>
    <source>
        <strain evidence="8 9">CR2-3x</strain>
    </source>
</reference>
<dbReference type="NCBIfam" id="TIGR00005">
    <property type="entry name" value="rluA_subfam"/>
    <property type="match status" value="1"/>
</dbReference>
<dbReference type="SUPFAM" id="SSF55174">
    <property type="entry name" value="Alpha-L RNA-binding motif"/>
    <property type="match status" value="1"/>
</dbReference>
<comment type="similarity">
    <text evidence="2 6">Belongs to the pseudouridine synthase RluA family.</text>
</comment>
<comment type="catalytic activity">
    <reaction evidence="1 6">
        <text>a uridine in RNA = a pseudouridine in RNA</text>
        <dbReference type="Rhea" id="RHEA:48348"/>
        <dbReference type="Rhea" id="RHEA-COMP:12068"/>
        <dbReference type="Rhea" id="RHEA-COMP:12069"/>
        <dbReference type="ChEBI" id="CHEBI:65314"/>
        <dbReference type="ChEBI" id="CHEBI:65315"/>
    </reaction>
</comment>
<organism evidence="8 9">
    <name type="scientific">Spiroplasma kunkelii CR2-3x</name>
    <dbReference type="NCBI Taxonomy" id="273035"/>
    <lineage>
        <taxon>Bacteria</taxon>
        <taxon>Bacillati</taxon>
        <taxon>Mycoplasmatota</taxon>
        <taxon>Mollicutes</taxon>
        <taxon>Entomoplasmatales</taxon>
        <taxon>Spiroplasmataceae</taxon>
        <taxon>Spiroplasma</taxon>
    </lineage>
</organism>
<gene>
    <name evidence="8" type="primary">rluD</name>
    <name evidence="8" type="ORF">SKUN_00663</name>
</gene>
<evidence type="ECO:0000256" key="5">
    <source>
        <dbReference type="PROSITE-ProRule" id="PRU00182"/>
    </source>
</evidence>
<dbReference type="CDD" id="cd02869">
    <property type="entry name" value="PseudoU_synth_RluA_like"/>
    <property type="match status" value="1"/>
</dbReference>
<evidence type="ECO:0000256" key="3">
    <source>
        <dbReference type="ARBA" id="ARBA00023235"/>
    </source>
</evidence>
<dbReference type="CDD" id="cd00165">
    <property type="entry name" value="S4"/>
    <property type="match status" value="1"/>
</dbReference>
<dbReference type="InterPro" id="IPR020103">
    <property type="entry name" value="PsdUridine_synth_cat_dom_sf"/>
</dbReference>
<dbReference type="GO" id="GO:0003723">
    <property type="term" value="F:RNA binding"/>
    <property type="evidence" value="ECO:0007669"/>
    <property type="project" value="UniProtKB-KW"/>
</dbReference>
<feature type="domain" description="RNA-binding S4" evidence="7">
    <location>
        <begin position="15"/>
        <end position="78"/>
    </location>
</feature>
<evidence type="ECO:0000256" key="1">
    <source>
        <dbReference type="ARBA" id="ARBA00000073"/>
    </source>
</evidence>
<dbReference type="EC" id="5.4.99.-" evidence="6"/>
<dbReference type="PATRIC" id="fig|273035.7.peg.797"/>
<evidence type="ECO:0000313" key="8">
    <source>
        <dbReference type="EMBL" id="ALA97556.1"/>
    </source>
</evidence>
<dbReference type="EMBL" id="CP010899">
    <property type="protein sequence ID" value="ALA97556.1"/>
    <property type="molecule type" value="Genomic_DNA"/>
</dbReference>
<dbReference type="InterPro" id="IPR036986">
    <property type="entry name" value="S4_RNA-bd_sf"/>
</dbReference>
<comment type="function">
    <text evidence="6">Responsible for synthesis of pseudouridine from uracil.</text>
</comment>
<proteinExistence type="inferred from homology"/>
<dbReference type="GO" id="GO:0120159">
    <property type="term" value="F:rRNA pseudouridine synthase activity"/>
    <property type="evidence" value="ECO:0007669"/>
    <property type="project" value="UniProtKB-ARBA"/>
</dbReference>
<name>A0A0K2JH39_SPIKU</name>
<evidence type="ECO:0000313" key="9">
    <source>
        <dbReference type="Proteomes" id="UP000062963"/>
    </source>
</evidence>
<dbReference type="AlphaFoldDB" id="A0A0K2JH39"/>
<dbReference type="InterPro" id="IPR006145">
    <property type="entry name" value="PsdUridine_synth_RsuA/RluA"/>
</dbReference>
<evidence type="ECO:0000256" key="2">
    <source>
        <dbReference type="ARBA" id="ARBA00010876"/>
    </source>
</evidence>
<dbReference type="PANTHER" id="PTHR21600:SF44">
    <property type="entry name" value="RIBOSOMAL LARGE SUBUNIT PSEUDOURIDINE SYNTHASE D"/>
    <property type="match status" value="1"/>
</dbReference>
<dbReference type="Pfam" id="PF00849">
    <property type="entry name" value="PseudoU_synth_2"/>
    <property type="match status" value="1"/>
</dbReference>
<keyword evidence="5" id="KW-0694">RNA-binding</keyword>
<feature type="active site" evidence="4">
    <location>
        <position position="142"/>
    </location>
</feature>
<keyword evidence="9" id="KW-1185">Reference proteome</keyword>
<dbReference type="SUPFAM" id="SSF55120">
    <property type="entry name" value="Pseudouridine synthase"/>
    <property type="match status" value="1"/>
</dbReference>
<dbReference type="InterPro" id="IPR050188">
    <property type="entry name" value="RluA_PseudoU_synthase"/>
</dbReference>